<sequence length="282" mass="31928">MKLNALNKIAVFLFIISALFAGSSCKSKKVIAAGGALEEKSHKQVIEDALSSEVKFKTLTTKGNVEFKAGNSSQKVPAVFKMVKDSILQVSIRIPILGGEAMRLTITPDSIFMVDRMKKQYIAERFKDSKVIANLDFNFYNLQALFTNKLFIPGNREVAEKDFQKYDISSANDVYMLKTKGKGDLLYNFAVDATNHVASTLIYNEKKKITLQWSYNDFIKDNNLVYPTTMQAKVDVEKRRVDINITYDKLEIDKSFSIDNSISPKYTKVDFSDLIGTYIKKK</sequence>
<gene>
    <name evidence="2" type="ORF">ACFO6W_04630</name>
</gene>
<organism evidence="2 3">
    <name type="scientific">Dysgonomonas termitidis</name>
    <dbReference type="NCBI Taxonomy" id="1516126"/>
    <lineage>
        <taxon>Bacteria</taxon>
        <taxon>Pseudomonadati</taxon>
        <taxon>Bacteroidota</taxon>
        <taxon>Bacteroidia</taxon>
        <taxon>Bacteroidales</taxon>
        <taxon>Dysgonomonadaceae</taxon>
        <taxon>Dysgonomonas</taxon>
    </lineage>
</organism>
<evidence type="ECO:0000256" key="1">
    <source>
        <dbReference type="SAM" id="SignalP"/>
    </source>
</evidence>
<dbReference type="EMBL" id="JBHSGN010000040">
    <property type="protein sequence ID" value="MFC4672971.1"/>
    <property type="molecule type" value="Genomic_DNA"/>
</dbReference>
<keyword evidence="3" id="KW-1185">Reference proteome</keyword>
<comment type="caution">
    <text evidence="2">The sequence shown here is derived from an EMBL/GenBank/DDBJ whole genome shotgun (WGS) entry which is preliminary data.</text>
</comment>
<feature type="chain" id="PRO_5047342711" evidence="1">
    <location>
        <begin position="22"/>
        <end position="282"/>
    </location>
</feature>
<evidence type="ECO:0000313" key="2">
    <source>
        <dbReference type="EMBL" id="MFC4672971.1"/>
    </source>
</evidence>
<name>A0ABV9KSP4_9BACT</name>
<proteinExistence type="predicted"/>
<evidence type="ECO:0000313" key="3">
    <source>
        <dbReference type="Proteomes" id="UP001596023"/>
    </source>
</evidence>
<dbReference type="RefSeq" id="WP_379994199.1">
    <property type="nucleotide sequence ID" value="NZ_JBHSGN010000040.1"/>
</dbReference>
<protein>
    <submittedName>
        <fullName evidence="2">DUF4292 domain-containing protein</fullName>
    </submittedName>
</protein>
<dbReference type="InterPro" id="IPR025634">
    <property type="entry name" value="DUF4292"/>
</dbReference>
<reference evidence="3" key="1">
    <citation type="journal article" date="2019" name="Int. J. Syst. Evol. Microbiol.">
        <title>The Global Catalogue of Microorganisms (GCM) 10K type strain sequencing project: providing services to taxonomists for standard genome sequencing and annotation.</title>
        <authorList>
            <consortium name="The Broad Institute Genomics Platform"/>
            <consortium name="The Broad Institute Genome Sequencing Center for Infectious Disease"/>
            <person name="Wu L."/>
            <person name="Ma J."/>
        </authorList>
    </citation>
    <scope>NUCLEOTIDE SEQUENCE [LARGE SCALE GENOMIC DNA]</scope>
    <source>
        <strain evidence="3">CCUG 66188</strain>
    </source>
</reference>
<dbReference type="PROSITE" id="PS51257">
    <property type="entry name" value="PROKAR_LIPOPROTEIN"/>
    <property type="match status" value="1"/>
</dbReference>
<dbReference type="Pfam" id="PF14125">
    <property type="entry name" value="DUF4292"/>
    <property type="match status" value="1"/>
</dbReference>
<keyword evidence="1" id="KW-0732">Signal</keyword>
<accession>A0ABV9KSP4</accession>
<feature type="signal peptide" evidence="1">
    <location>
        <begin position="1"/>
        <end position="21"/>
    </location>
</feature>
<dbReference type="Proteomes" id="UP001596023">
    <property type="component" value="Unassembled WGS sequence"/>
</dbReference>